<dbReference type="InterPro" id="IPR011764">
    <property type="entry name" value="Biotin_carboxylation_dom"/>
</dbReference>
<keyword evidence="3 5" id="KW-0067">ATP-binding</keyword>
<dbReference type="Pfam" id="PF00289">
    <property type="entry name" value="Biotin_carb_N"/>
    <property type="match status" value="1"/>
</dbReference>
<comment type="caution">
    <text evidence="8">The sequence shown here is derived from an EMBL/GenBank/DDBJ whole genome shotgun (WGS) entry which is preliminary data.</text>
</comment>
<feature type="domain" description="Biotin carboxylation" evidence="7">
    <location>
        <begin position="8"/>
        <end position="453"/>
    </location>
</feature>
<evidence type="ECO:0000256" key="1">
    <source>
        <dbReference type="ARBA" id="ARBA00022598"/>
    </source>
</evidence>
<name>A0A1Y5FFB0_9BACT</name>
<feature type="domain" description="ATP-grasp" evidence="6">
    <location>
        <begin position="127"/>
        <end position="324"/>
    </location>
</feature>
<dbReference type="InterPro" id="IPR005482">
    <property type="entry name" value="Biotin_COase_C"/>
</dbReference>
<dbReference type="InterPro" id="IPR005479">
    <property type="entry name" value="CPAse_ATP-bd"/>
</dbReference>
<keyword evidence="4" id="KW-0092">Biotin</keyword>
<dbReference type="InterPro" id="IPR011761">
    <property type="entry name" value="ATP-grasp"/>
</dbReference>
<dbReference type="PANTHER" id="PTHR18866">
    <property type="entry name" value="CARBOXYLASE:PYRUVATE/ACETYL-COA/PROPIONYL-COA CARBOXYLASE"/>
    <property type="match status" value="1"/>
</dbReference>
<dbReference type="Gene3D" id="3.30.470.20">
    <property type="entry name" value="ATP-grasp fold, B domain"/>
    <property type="match status" value="1"/>
</dbReference>
<sequence length="499" mass="55425">MKSEVLKKIDKILIANRGEISLRVMKTCKEMGIKSVSLFTEIERDYPHANLADECISLGEGPLSETYLNQDRIIEIAKKCGASAIHPGYGFLSENSVFANKVTSAGLIFIGPRPDSMELMGDKKTSKVEMGKISIPLIPGYHGDNQEDDFLKNEADKMGYPVLIKATAGGGGKGMRAVWKEEEFIEALNSAKREAKNAFGNDIVLIEKFIQNPRHIEVQVMSDTHGNHLHFFERECSIQRRHQKVVEETPSIALTDKIRNDITQTAVNIASGINYEGAGTVEFIMDAAGEFFFLEMNTRLQVEHPITEMVTGCDLVQLQILAAAGLPLPMKQSEIKQSGHAIEVRVYSEDPDNNFMPAIGTISHVGTPELNNVRLDSGYVDGNEVTINFDPMLAKLICWGVDRETAISKTLHSLDEVPFFGIKTNRDYLKRIVGSSPFREGDTFTHFVETHAELLKNVELSDEQKALGIATFLLNSKSTKASGETIDSSWQRLQGFRNI</sequence>
<dbReference type="PANTHER" id="PTHR18866:SF33">
    <property type="entry name" value="METHYLCROTONOYL-COA CARBOXYLASE SUBUNIT ALPHA, MITOCHONDRIAL-RELATED"/>
    <property type="match status" value="1"/>
</dbReference>
<dbReference type="FunFam" id="3.40.50.20:FF:000010">
    <property type="entry name" value="Propionyl-CoA carboxylase subunit alpha"/>
    <property type="match status" value="1"/>
</dbReference>
<accession>A0A1Y5FFB0</accession>
<dbReference type="InterPro" id="IPR005481">
    <property type="entry name" value="BC-like_N"/>
</dbReference>
<dbReference type="SUPFAM" id="SSF52440">
    <property type="entry name" value="PreATP-grasp domain"/>
    <property type="match status" value="1"/>
</dbReference>
<dbReference type="GO" id="GO:0005524">
    <property type="term" value="F:ATP binding"/>
    <property type="evidence" value="ECO:0007669"/>
    <property type="project" value="UniProtKB-UniRule"/>
</dbReference>
<dbReference type="EMBL" id="MAAO01000005">
    <property type="protein sequence ID" value="OUR97843.1"/>
    <property type="molecule type" value="Genomic_DNA"/>
</dbReference>
<gene>
    <name evidence="8" type="ORF">A9Q84_06495</name>
</gene>
<dbReference type="PROSITE" id="PS50975">
    <property type="entry name" value="ATP_GRASP"/>
    <property type="match status" value="1"/>
</dbReference>
<evidence type="ECO:0008006" key="10">
    <source>
        <dbReference type="Google" id="ProtNLM"/>
    </source>
</evidence>
<evidence type="ECO:0000313" key="9">
    <source>
        <dbReference type="Proteomes" id="UP000196531"/>
    </source>
</evidence>
<dbReference type="InterPro" id="IPR011054">
    <property type="entry name" value="Rudment_hybrid_motif"/>
</dbReference>
<organism evidence="8 9">
    <name type="scientific">Halobacteriovorax marinus</name>
    <dbReference type="NCBI Taxonomy" id="97084"/>
    <lineage>
        <taxon>Bacteria</taxon>
        <taxon>Pseudomonadati</taxon>
        <taxon>Bdellovibrionota</taxon>
        <taxon>Bacteriovoracia</taxon>
        <taxon>Bacteriovoracales</taxon>
        <taxon>Halobacteriovoraceae</taxon>
        <taxon>Halobacteriovorax</taxon>
    </lineage>
</organism>
<evidence type="ECO:0000259" key="6">
    <source>
        <dbReference type="PROSITE" id="PS50975"/>
    </source>
</evidence>
<dbReference type="SUPFAM" id="SSF51246">
    <property type="entry name" value="Rudiment single hybrid motif"/>
    <property type="match status" value="1"/>
</dbReference>
<evidence type="ECO:0000256" key="4">
    <source>
        <dbReference type="ARBA" id="ARBA00023267"/>
    </source>
</evidence>
<dbReference type="PROSITE" id="PS50979">
    <property type="entry name" value="BC"/>
    <property type="match status" value="1"/>
</dbReference>
<keyword evidence="1" id="KW-0436">Ligase</keyword>
<dbReference type="Pfam" id="PF02785">
    <property type="entry name" value="Biotin_carb_C"/>
    <property type="match status" value="1"/>
</dbReference>
<keyword evidence="2 5" id="KW-0547">Nucleotide-binding</keyword>
<dbReference type="GO" id="GO:0016874">
    <property type="term" value="F:ligase activity"/>
    <property type="evidence" value="ECO:0007669"/>
    <property type="project" value="UniProtKB-KW"/>
</dbReference>
<dbReference type="PROSITE" id="PS00866">
    <property type="entry name" value="CPSASE_1"/>
    <property type="match status" value="1"/>
</dbReference>
<evidence type="ECO:0000256" key="3">
    <source>
        <dbReference type="ARBA" id="ARBA00022840"/>
    </source>
</evidence>
<evidence type="ECO:0000256" key="5">
    <source>
        <dbReference type="PROSITE-ProRule" id="PRU00409"/>
    </source>
</evidence>
<dbReference type="SMART" id="SM00878">
    <property type="entry name" value="Biotin_carb_C"/>
    <property type="match status" value="1"/>
</dbReference>
<evidence type="ECO:0000313" key="8">
    <source>
        <dbReference type="EMBL" id="OUR97843.1"/>
    </source>
</evidence>
<dbReference type="PROSITE" id="PS00867">
    <property type="entry name" value="CPSASE_2"/>
    <property type="match status" value="1"/>
</dbReference>
<proteinExistence type="predicted"/>
<dbReference type="GO" id="GO:0046872">
    <property type="term" value="F:metal ion binding"/>
    <property type="evidence" value="ECO:0007669"/>
    <property type="project" value="InterPro"/>
</dbReference>
<dbReference type="AlphaFoldDB" id="A0A1Y5FFB0"/>
<dbReference type="FunFam" id="3.30.1490.20:FF:000003">
    <property type="entry name" value="acetyl-CoA carboxylase isoform X1"/>
    <property type="match status" value="1"/>
</dbReference>
<protein>
    <recommendedName>
        <fullName evidence="10">Biotin carboxylase</fullName>
    </recommendedName>
</protein>
<dbReference type="Pfam" id="PF02786">
    <property type="entry name" value="CPSase_L_D2"/>
    <property type="match status" value="1"/>
</dbReference>
<dbReference type="FunFam" id="3.30.470.20:FF:000028">
    <property type="entry name" value="Methylcrotonoyl-CoA carboxylase subunit alpha, mitochondrial"/>
    <property type="match status" value="1"/>
</dbReference>
<dbReference type="InterPro" id="IPR016185">
    <property type="entry name" value="PreATP-grasp_dom_sf"/>
</dbReference>
<dbReference type="Proteomes" id="UP000196531">
    <property type="component" value="Unassembled WGS sequence"/>
</dbReference>
<dbReference type="InterPro" id="IPR050856">
    <property type="entry name" value="Biotin_carboxylase_complex"/>
</dbReference>
<evidence type="ECO:0000256" key="2">
    <source>
        <dbReference type="ARBA" id="ARBA00022741"/>
    </source>
</evidence>
<evidence type="ECO:0000259" key="7">
    <source>
        <dbReference type="PROSITE" id="PS50979"/>
    </source>
</evidence>
<dbReference type="SUPFAM" id="SSF56059">
    <property type="entry name" value="Glutathione synthetase ATP-binding domain-like"/>
    <property type="match status" value="1"/>
</dbReference>
<reference evidence="9" key="1">
    <citation type="journal article" date="2017" name="Proc. Natl. Acad. Sci. U.S.A.">
        <title>Simulation of Deepwater Horizon oil plume reveals substrate specialization within a complex community of hydrocarbon-degraders.</title>
        <authorList>
            <person name="Hu P."/>
            <person name="Dubinsky E.A."/>
            <person name="Probst A.J."/>
            <person name="Wang J."/>
            <person name="Sieber C.M.K."/>
            <person name="Tom L.M."/>
            <person name="Gardinali P."/>
            <person name="Banfield J.F."/>
            <person name="Atlas R.M."/>
            <person name="Andersen G.L."/>
        </authorList>
    </citation>
    <scope>NUCLEOTIDE SEQUENCE [LARGE SCALE GENOMIC DNA]</scope>
</reference>